<dbReference type="InterPro" id="IPR000719">
    <property type="entry name" value="Prot_kinase_dom"/>
</dbReference>
<dbReference type="InterPro" id="IPR001245">
    <property type="entry name" value="Ser-Thr/Tyr_kinase_cat_dom"/>
</dbReference>
<name>A0A8C8MEH0_ONCTS</name>
<keyword evidence="14" id="KW-0460">Magnesium</keyword>
<sequence>MQEEKETCHIDKGHRCVIVKGCWTAWETQLPFPSQLTDIRPSLQPAHRETEQMWLYLVIFGCLSLCVPAPAVEQGRSCVFLTSSRNSKKMEEGHVNGTIQYCAHTNCCVGFFRIIEGQPVAELQGCKMVVGGCLDPTCFTSTTHLDYIRCECSSNLCNGNITWNAEEKQPQLKHSSHSTDMVTATVVVLGMLLCTLVVAVKCRHRFRGYDDKQHLSLPEESLTSLCSCHISKQSDMDLTSMELQQESIHIVGSGHFASVWQGSYQGTTVAVKVFPTWCRQEFTVEREVYGLPHLVHAGIAHFLGAGRKSDSGDCVLLLELATCGSLSSFLSKNSSDWTTTLKLAQSLSEGLAYLHSDFHRHGVHKPAVAHRDLSSNNVLVRDDGTCVLCDFGSSTILRSCAGPHSWQRYMVNVQSQVGTLCYMAPELLDGCVNLSSGWCLIQGDVYSLGTLLWELLMRCSDLFIGCPVPEHRLPYEEELGASPSLEQLIVHVSERRERPSVPKHWQQGLHDILLDSWDHDSDARLTAQCARDRLVSLPPCCSI</sequence>
<dbReference type="InterPro" id="IPR045860">
    <property type="entry name" value="Snake_toxin-like_sf"/>
</dbReference>
<dbReference type="Gene3D" id="3.30.200.20">
    <property type="entry name" value="Phosphorylase Kinase, domain 1"/>
    <property type="match status" value="1"/>
</dbReference>
<dbReference type="InterPro" id="IPR017441">
    <property type="entry name" value="Protein_kinase_ATP_BS"/>
</dbReference>
<keyword evidence="16 19" id="KW-0472">Membrane</keyword>
<dbReference type="GO" id="GO:0005024">
    <property type="term" value="F:transforming growth factor beta receptor activity"/>
    <property type="evidence" value="ECO:0007669"/>
    <property type="project" value="TreeGrafter"/>
</dbReference>
<evidence type="ECO:0000313" key="21">
    <source>
        <dbReference type="Ensembl" id="ENSOTSP00005086061.2"/>
    </source>
</evidence>
<dbReference type="RefSeq" id="XP_024260146.1">
    <property type="nucleotide sequence ID" value="XM_024404378.2"/>
</dbReference>
<evidence type="ECO:0000256" key="5">
    <source>
        <dbReference type="ARBA" id="ARBA00012401"/>
    </source>
</evidence>
<dbReference type="Proteomes" id="UP000694402">
    <property type="component" value="Unassembled WGS sequence"/>
</dbReference>
<organism evidence="21 22">
    <name type="scientific">Oncorhynchus tshawytscha</name>
    <name type="common">Chinook salmon</name>
    <name type="synonym">Salmo tshawytscha</name>
    <dbReference type="NCBI Taxonomy" id="74940"/>
    <lineage>
        <taxon>Eukaryota</taxon>
        <taxon>Metazoa</taxon>
        <taxon>Chordata</taxon>
        <taxon>Craniata</taxon>
        <taxon>Vertebrata</taxon>
        <taxon>Euteleostomi</taxon>
        <taxon>Actinopterygii</taxon>
        <taxon>Neopterygii</taxon>
        <taxon>Teleostei</taxon>
        <taxon>Protacanthopterygii</taxon>
        <taxon>Salmoniformes</taxon>
        <taxon>Salmonidae</taxon>
        <taxon>Salmoninae</taxon>
        <taxon>Oncorhynchus</taxon>
    </lineage>
</organism>
<keyword evidence="8 19" id="KW-0812">Transmembrane</keyword>
<evidence type="ECO:0000256" key="16">
    <source>
        <dbReference type="ARBA" id="ARBA00023136"/>
    </source>
</evidence>
<keyword evidence="7" id="KW-0808">Transferase</keyword>
<dbReference type="InterPro" id="IPR011009">
    <property type="entry name" value="Kinase-like_dom_sf"/>
</dbReference>
<dbReference type="Gene3D" id="2.10.60.10">
    <property type="entry name" value="CD59"/>
    <property type="match status" value="1"/>
</dbReference>
<evidence type="ECO:0000256" key="14">
    <source>
        <dbReference type="ARBA" id="ARBA00022842"/>
    </source>
</evidence>
<dbReference type="Ensembl" id="ENSOTST00005093424.2">
    <property type="protein sequence ID" value="ENSOTSP00005086061.2"/>
    <property type="gene ID" value="ENSOTSG00005040607.2"/>
</dbReference>
<dbReference type="GO" id="GO:0005886">
    <property type="term" value="C:plasma membrane"/>
    <property type="evidence" value="ECO:0007669"/>
    <property type="project" value="TreeGrafter"/>
</dbReference>
<evidence type="ECO:0000256" key="1">
    <source>
        <dbReference type="ARBA" id="ARBA00001936"/>
    </source>
</evidence>
<dbReference type="SUPFAM" id="SSF56112">
    <property type="entry name" value="Protein kinase-like (PK-like)"/>
    <property type="match status" value="1"/>
</dbReference>
<keyword evidence="17" id="KW-0675">Receptor</keyword>
<accession>A0A8C8MEH0</accession>
<dbReference type="GO" id="GO:0030509">
    <property type="term" value="P:BMP signaling pathway"/>
    <property type="evidence" value="ECO:0007669"/>
    <property type="project" value="TreeGrafter"/>
</dbReference>
<dbReference type="Pfam" id="PF07714">
    <property type="entry name" value="PK_Tyr_Ser-Thr"/>
    <property type="match status" value="1"/>
</dbReference>
<evidence type="ECO:0000256" key="3">
    <source>
        <dbReference type="ARBA" id="ARBA00004479"/>
    </source>
</evidence>
<feature type="transmembrane region" description="Helical" evidence="19">
    <location>
        <begin position="53"/>
        <end position="72"/>
    </location>
</feature>
<dbReference type="EC" id="2.7.11.30" evidence="5"/>
<keyword evidence="12" id="KW-0418">Kinase</keyword>
<keyword evidence="13 18" id="KW-0067">ATP-binding</keyword>
<dbReference type="CDD" id="cd23616">
    <property type="entry name" value="TFP_LU_ECD_AMHR2"/>
    <property type="match status" value="1"/>
</dbReference>
<feature type="binding site" evidence="18">
    <location>
        <position position="272"/>
    </location>
    <ligand>
        <name>ATP</name>
        <dbReference type="ChEBI" id="CHEBI:30616"/>
    </ligand>
</feature>
<proteinExistence type="inferred from homology"/>
<evidence type="ECO:0000256" key="4">
    <source>
        <dbReference type="ARBA" id="ARBA00009605"/>
    </source>
</evidence>
<evidence type="ECO:0000256" key="8">
    <source>
        <dbReference type="ARBA" id="ARBA00022692"/>
    </source>
</evidence>
<keyword evidence="10" id="KW-0732">Signal</keyword>
<dbReference type="GO" id="GO:0005524">
    <property type="term" value="F:ATP binding"/>
    <property type="evidence" value="ECO:0007669"/>
    <property type="project" value="UniProtKB-UniRule"/>
</dbReference>
<evidence type="ECO:0000256" key="18">
    <source>
        <dbReference type="PROSITE-ProRule" id="PRU10141"/>
    </source>
</evidence>
<reference evidence="21" key="1">
    <citation type="submission" date="2025-08" db="UniProtKB">
        <authorList>
            <consortium name="Ensembl"/>
        </authorList>
    </citation>
    <scope>IDENTIFICATION</scope>
</reference>
<keyword evidence="6" id="KW-0723">Serine/threonine-protein kinase</keyword>
<dbReference type="GeneTree" id="ENSGT00940000160885"/>
<evidence type="ECO:0000256" key="17">
    <source>
        <dbReference type="ARBA" id="ARBA00023170"/>
    </source>
</evidence>
<evidence type="ECO:0000256" key="10">
    <source>
        <dbReference type="ARBA" id="ARBA00022729"/>
    </source>
</evidence>
<gene>
    <name evidence="21" type="primary">LOC112235844</name>
    <name evidence="21" type="synonym">AMHR2</name>
</gene>
<feature type="domain" description="Protein kinase" evidence="20">
    <location>
        <begin position="245"/>
        <end position="535"/>
    </location>
</feature>
<keyword evidence="22" id="KW-1185">Reference proteome</keyword>
<evidence type="ECO:0000256" key="12">
    <source>
        <dbReference type="ARBA" id="ARBA00022777"/>
    </source>
</evidence>
<dbReference type="PANTHER" id="PTHR23255:SF49">
    <property type="entry name" value="ANTI-MUELLERIAN HORMONE TYPE-2 RECEPTOR"/>
    <property type="match status" value="1"/>
</dbReference>
<dbReference type="PROSITE" id="PS50011">
    <property type="entry name" value="PROTEIN_KINASE_DOM"/>
    <property type="match status" value="1"/>
</dbReference>
<evidence type="ECO:0000256" key="6">
    <source>
        <dbReference type="ARBA" id="ARBA00022527"/>
    </source>
</evidence>
<dbReference type="AlphaFoldDB" id="A0A8C8MEH0"/>
<dbReference type="PROSITE" id="PS00107">
    <property type="entry name" value="PROTEIN_KINASE_ATP"/>
    <property type="match status" value="1"/>
</dbReference>
<evidence type="ECO:0000256" key="9">
    <source>
        <dbReference type="ARBA" id="ARBA00022723"/>
    </source>
</evidence>
<evidence type="ECO:0000256" key="2">
    <source>
        <dbReference type="ARBA" id="ARBA00001946"/>
    </source>
</evidence>
<dbReference type="GO" id="GO:0043235">
    <property type="term" value="C:receptor complex"/>
    <property type="evidence" value="ECO:0007669"/>
    <property type="project" value="TreeGrafter"/>
</dbReference>
<evidence type="ECO:0000256" key="15">
    <source>
        <dbReference type="ARBA" id="ARBA00022989"/>
    </source>
</evidence>
<comment type="cofactor">
    <cofactor evidence="2">
        <name>Mg(2+)</name>
        <dbReference type="ChEBI" id="CHEBI:18420"/>
    </cofactor>
</comment>
<keyword evidence="15 19" id="KW-1133">Transmembrane helix</keyword>
<dbReference type="InterPro" id="IPR000333">
    <property type="entry name" value="TGFB_receptor"/>
</dbReference>
<reference evidence="21" key="2">
    <citation type="submission" date="2025-09" db="UniProtKB">
        <authorList>
            <consortium name="Ensembl"/>
        </authorList>
    </citation>
    <scope>IDENTIFICATION</scope>
</reference>
<dbReference type="PANTHER" id="PTHR23255">
    <property type="entry name" value="TRANSFORMING GROWTH FACTOR-BETA RECEPTOR TYPE I AND II"/>
    <property type="match status" value="1"/>
</dbReference>
<feature type="transmembrane region" description="Helical" evidence="19">
    <location>
        <begin position="181"/>
        <end position="200"/>
    </location>
</feature>
<comment type="similarity">
    <text evidence="4">Belongs to the protein kinase superfamily. TKL Ser/Thr protein kinase family. TGFB receptor subfamily.</text>
</comment>
<dbReference type="Gene3D" id="1.10.510.10">
    <property type="entry name" value="Transferase(Phosphotransferase) domain 1"/>
    <property type="match status" value="1"/>
</dbReference>
<comment type="cofactor">
    <cofactor evidence="1">
        <name>Mn(2+)</name>
        <dbReference type="ChEBI" id="CHEBI:29035"/>
    </cofactor>
</comment>
<keyword evidence="9" id="KW-0479">Metal-binding</keyword>
<evidence type="ECO:0000256" key="19">
    <source>
        <dbReference type="SAM" id="Phobius"/>
    </source>
</evidence>
<evidence type="ECO:0000256" key="7">
    <source>
        <dbReference type="ARBA" id="ARBA00022679"/>
    </source>
</evidence>
<evidence type="ECO:0000313" key="22">
    <source>
        <dbReference type="Proteomes" id="UP000694402"/>
    </source>
</evidence>
<comment type="subcellular location">
    <subcellularLocation>
        <location evidence="3">Membrane</location>
        <topology evidence="3">Single-pass type I membrane protein</topology>
    </subcellularLocation>
</comment>
<keyword evidence="11 18" id="KW-0547">Nucleotide-binding</keyword>
<evidence type="ECO:0000256" key="11">
    <source>
        <dbReference type="ARBA" id="ARBA00022741"/>
    </source>
</evidence>
<dbReference type="GeneID" id="112235844"/>
<protein>
    <recommendedName>
        <fullName evidence="5">receptor protein serine/threonine kinase</fullName>
        <ecNumber evidence="5">2.7.11.30</ecNumber>
    </recommendedName>
</protein>
<evidence type="ECO:0000256" key="13">
    <source>
        <dbReference type="ARBA" id="ARBA00022840"/>
    </source>
</evidence>
<evidence type="ECO:0000259" key="20">
    <source>
        <dbReference type="PROSITE" id="PS50011"/>
    </source>
</evidence>